<keyword evidence="1 4" id="KW-0560">Oxidoreductase</keyword>
<dbReference type="PANTHER" id="PTHR43362">
    <property type="entry name" value="MANNITOL DEHYDROGENASE DSF1-RELATED"/>
    <property type="match status" value="1"/>
</dbReference>
<dbReference type="PANTHER" id="PTHR43362:SF1">
    <property type="entry name" value="MANNITOL DEHYDROGENASE 2-RELATED"/>
    <property type="match status" value="1"/>
</dbReference>
<dbReference type="InterPro" id="IPR036291">
    <property type="entry name" value="NAD(P)-bd_dom_sf"/>
</dbReference>
<dbReference type="Pfam" id="PF01232">
    <property type="entry name" value="Mannitol_dh"/>
    <property type="match status" value="1"/>
</dbReference>
<dbReference type="InterPro" id="IPR008927">
    <property type="entry name" value="6-PGluconate_DH-like_C_sf"/>
</dbReference>
<dbReference type="AlphaFoldDB" id="A0A7W6M6V4"/>
<dbReference type="SUPFAM" id="SSF51735">
    <property type="entry name" value="NAD(P)-binding Rossmann-fold domains"/>
    <property type="match status" value="1"/>
</dbReference>
<evidence type="ECO:0000259" key="3">
    <source>
        <dbReference type="Pfam" id="PF08125"/>
    </source>
</evidence>
<evidence type="ECO:0000256" key="1">
    <source>
        <dbReference type="ARBA" id="ARBA00023002"/>
    </source>
</evidence>
<dbReference type="Gene3D" id="1.10.1040.10">
    <property type="entry name" value="N-(1-d-carboxylethyl)-l-norvaline Dehydrogenase, domain 2"/>
    <property type="match status" value="1"/>
</dbReference>
<comment type="caution">
    <text evidence="4">The sequence shown here is derived from an EMBL/GenBank/DDBJ whole genome shotgun (WGS) entry which is preliminary data.</text>
</comment>
<sequence>MTHEPGNWGIVAVSMRSPTARTQLEPQGGVFTSVTLGPDGWDPSIVGSIVQVILAPDDTGKTIDAMANPDVKIVSLTITEKGYCTSPATGSLDLAHPDIAHDLANPGNPRSAIGLIAAALDARRLAGRRSFTVLSCDNMPSNGALARASVIKFAAQHDKELANWIANETTFPSTMVDRITPATTQEDIEALAEITGYHDASCVFHEGFRQWVIEDNFVEGRPAWDKAGATFVSCVDAHETMKLRCLNGTHSTLAYLGYLAGYDTIAQTVADPHYAALCKQLWQQEIIPTLQPPDGVDLNAYCADLKTRYQNPAIRHRTWQIGMDGSQKLPQRLLGTIADSLDAGRVPYGLTLAVAGWMRYVGGVDEAGNAIDVRDPLAPALKQATDEASTIKGKVDALLAFDEIFPKALSGDTRFRNLLVQSYETLERSGAKAAVKRMVTS</sequence>
<dbReference type="GO" id="GO:0008866">
    <property type="term" value="F:fructuronate reductase activity"/>
    <property type="evidence" value="ECO:0007669"/>
    <property type="project" value="UniProtKB-EC"/>
</dbReference>
<feature type="domain" description="Mannitol dehydrogenase N-terminal" evidence="2">
    <location>
        <begin position="6"/>
        <end position="226"/>
    </location>
</feature>
<name>A0A7W6M6V4_9RHOB</name>
<feature type="domain" description="Mannitol dehydrogenase C-terminal" evidence="3">
    <location>
        <begin position="235"/>
        <end position="426"/>
    </location>
</feature>
<dbReference type="InterPro" id="IPR013131">
    <property type="entry name" value="Mannitol_DH_N"/>
</dbReference>
<keyword evidence="5" id="KW-1185">Reference proteome</keyword>
<dbReference type="InterPro" id="IPR000669">
    <property type="entry name" value="Mannitol_DH"/>
</dbReference>
<dbReference type="EMBL" id="JACIFU010000001">
    <property type="protein sequence ID" value="MBB4172566.1"/>
    <property type="molecule type" value="Genomic_DNA"/>
</dbReference>
<dbReference type="EC" id="1.1.1.57" evidence="4"/>
<dbReference type="SUPFAM" id="SSF48179">
    <property type="entry name" value="6-phosphogluconate dehydrogenase C-terminal domain-like"/>
    <property type="match status" value="1"/>
</dbReference>
<dbReference type="InterPro" id="IPR050988">
    <property type="entry name" value="Mannitol_DH/Oxidoreductase"/>
</dbReference>
<dbReference type="Proteomes" id="UP000565745">
    <property type="component" value="Unassembled WGS sequence"/>
</dbReference>
<evidence type="ECO:0000313" key="4">
    <source>
        <dbReference type="EMBL" id="MBB4172566.1"/>
    </source>
</evidence>
<reference evidence="4 5" key="1">
    <citation type="submission" date="2020-08" db="EMBL/GenBank/DDBJ databases">
        <title>Genomic Encyclopedia of Type Strains, Phase IV (KMG-IV): sequencing the most valuable type-strain genomes for metagenomic binning, comparative biology and taxonomic classification.</title>
        <authorList>
            <person name="Goeker M."/>
        </authorList>
    </citation>
    <scope>NUCLEOTIDE SEQUENCE [LARGE SCALE GENOMIC DNA]</scope>
    <source>
        <strain evidence="4 5">DSM 101015</strain>
    </source>
</reference>
<protein>
    <submittedName>
        <fullName evidence="4">Fructuronate reductase</fullName>
        <ecNumber evidence="4">1.1.1.57</ecNumber>
    </submittedName>
</protein>
<evidence type="ECO:0000313" key="5">
    <source>
        <dbReference type="Proteomes" id="UP000565745"/>
    </source>
</evidence>
<dbReference type="InterPro" id="IPR013118">
    <property type="entry name" value="Mannitol_DH_C"/>
</dbReference>
<dbReference type="InterPro" id="IPR013328">
    <property type="entry name" value="6PGD_dom2"/>
</dbReference>
<evidence type="ECO:0000259" key="2">
    <source>
        <dbReference type="Pfam" id="PF01232"/>
    </source>
</evidence>
<dbReference type="Gene3D" id="3.40.50.720">
    <property type="entry name" value="NAD(P)-binding Rossmann-like Domain"/>
    <property type="match status" value="1"/>
</dbReference>
<organism evidence="4 5">
    <name type="scientific">Sulfitobacter noctilucicola</name>
    <dbReference type="NCBI Taxonomy" id="1342301"/>
    <lineage>
        <taxon>Bacteria</taxon>
        <taxon>Pseudomonadati</taxon>
        <taxon>Pseudomonadota</taxon>
        <taxon>Alphaproteobacteria</taxon>
        <taxon>Rhodobacterales</taxon>
        <taxon>Roseobacteraceae</taxon>
        <taxon>Sulfitobacter</taxon>
    </lineage>
</organism>
<dbReference type="PRINTS" id="PR00084">
    <property type="entry name" value="MTLDHDRGNASE"/>
</dbReference>
<dbReference type="Pfam" id="PF08125">
    <property type="entry name" value="Mannitol_dh_C"/>
    <property type="match status" value="1"/>
</dbReference>
<proteinExistence type="predicted"/>
<accession>A0A7W6M6V4</accession>
<gene>
    <name evidence="4" type="ORF">GGR93_000327</name>
</gene>